<comment type="catalytic activity">
    <reaction evidence="11">
        <text>K(+)(in) + H(+)(in) = K(+)(out) + H(+)(out)</text>
        <dbReference type="Rhea" id="RHEA:28490"/>
        <dbReference type="ChEBI" id="CHEBI:15378"/>
        <dbReference type="ChEBI" id="CHEBI:29103"/>
    </reaction>
</comment>
<feature type="transmembrane region" description="Helical" evidence="11">
    <location>
        <begin position="139"/>
        <end position="158"/>
    </location>
</feature>
<evidence type="ECO:0000313" key="15">
    <source>
        <dbReference type="Proteomes" id="UP000233387"/>
    </source>
</evidence>
<dbReference type="InterPro" id="IPR053952">
    <property type="entry name" value="K_trans_C"/>
</dbReference>
<dbReference type="Pfam" id="PF22776">
    <property type="entry name" value="K_trans_C"/>
    <property type="match status" value="1"/>
</dbReference>
<evidence type="ECO:0000256" key="3">
    <source>
        <dbReference type="ARBA" id="ARBA00022475"/>
    </source>
</evidence>
<dbReference type="Proteomes" id="UP000233387">
    <property type="component" value="Unassembled WGS sequence"/>
</dbReference>
<dbReference type="InterPro" id="IPR003855">
    <property type="entry name" value="K+_transporter"/>
</dbReference>
<evidence type="ECO:0000256" key="10">
    <source>
        <dbReference type="ARBA" id="ARBA00023136"/>
    </source>
</evidence>
<dbReference type="PANTHER" id="PTHR30540:SF83">
    <property type="entry name" value="K+ POTASSIUM TRANSPORTER"/>
    <property type="match status" value="1"/>
</dbReference>
<comment type="function">
    <text evidence="11">Transport of potassium into the cell. Likely operates as a K(+):H(+) symporter.</text>
</comment>
<feature type="transmembrane region" description="Helical" evidence="11">
    <location>
        <begin position="422"/>
        <end position="438"/>
    </location>
</feature>
<keyword evidence="6 11" id="KW-0769">Symport</keyword>
<feature type="transmembrane region" description="Helical" evidence="11">
    <location>
        <begin position="286"/>
        <end position="317"/>
    </location>
</feature>
<dbReference type="AlphaFoldDB" id="A0A2N3IIY2"/>
<evidence type="ECO:0000256" key="9">
    <source>
        <dbReference type="ARBA" id="ARBA00023065"/>
    </source>
</evidence>
<name>A0A2N3IIY2_9BACT</name>
<dbReference type="GO" id="GO:0015293">
    <property type="term" value="F:symporter activity"/>
    <property type="evidence" value="ECO:0007669"/>
    <property type="project" value="UniProtKB-UniRule"/>
</dbReference>
<keyword evidence="8 11" id="KW-1133">Transmembrane helix</keyword>
<keyword evidence="2 11" id="KW-0813">Transport</keyword>
<keyword evidence="15" id="KW-1185">Reference proteome</keyword>
<evidence type="ECO:0000256" key="6">
    <source>
        <dbReference type="ARBA" id="ARBA00022847"/>
    </source>
</evidence>
<keyword evidence="7 11" id="KW-0630">Potassium</keyword>
<accession>A0A2N3IIY2</accession>
<dbReference type="InterPro" id="IPR023051">
    <property type="entry name" value="Kup"/>
</dbReference>
<dbReference type="GO" id="GO:0015079">
    <property type="term" value="F:potassium ion transmembrane transporter activity"/>
    <property type="evidence" value="ECO:0007669"/>
    <property type="project" value="UniProtKB-UniRule"/>
</dbReference>
<feature type="transmembrane region" description="Helical" evidence="11">
    <location>
        <begin position="215"/>
        <end position="233"/>
    </location>
</feature>
<feature type="domain" description="K+ potassium transporter C-terminal" evidence="13">
    <location>
        <begin position="476"/>
        <end position="631"/>
    </location>
</feature>
<keyword evidence="3 11" id="KW-1003">Cell membrane</keyword>
<evidence type="ECO:0000313" key="14">
    <source>
        <dbReference type="EMBL" id="PKQ70267.1"/>
    </source>
</evidence>
<evidence type="ECO:0000256" key="1">
    <source>
        <dbReference type="ARBA" id="ARBA00004141"/>
    </source>
</evidence>
<evidence type="ECO:0000259" key="13">
    <source>
        <dbReference type="Pfam" id="PF22776"/>
    </source>
</evidence>
<evidence type="ECO:0000256" key="2">
    <source>
        <dbReference type="ARBA" id="ARBA00022448"/>
    </source>
</evidence>
<dbReference type="OrthoDB" id="9805577at2"/>
<feature type="transmembrane region" description="Helical" evidence="11">
    <location>
        <begin position="369"/>
        <end position="386"/>
    </location>
</feature>
<keyword evidence="5 11" id="KW-0812">Transmembrane</keyword>
<evidence type="ECO:0000256" key="7">
    <source>
        <dbReference type="ARBA" id="ARBA00022958"/>
    </source>
</evidence>
<feature type="transmembrane region" description="Helical" evidence="11">
    <location>
        <begin position="393"/>
        <end position="416"/>
    </location>
</feature>
<reference evidence="14 15" key="1">
    <citation type="submission" date="2017-06" db="EMBL/GenBank/DDBJ databases">
        <title>Raineya orbicola gen. nov., sp. nov. a slightly thermophilic bacterium of the phylum Bacteroidetes and the description of Raineyaceae fam. nov.</title>
        <authorList>
            <person name="Albuquerque L."/>
            <person name="Polonia A.R.M."/>
            <person name="Barroso C."/>
            <person name="Froufe H.J.C."/>
            <person name="Lage O."/>
            <person name="Lobo-Da-Cunha A."/>
            <person name="Egas C."/>
            <person name="Da Costa M.S."/>
        </authorList>
    </citation>
    <scope>NUCLEOTIDE SEQUENCE [LARGE SCALE GENOMIC DNA]</scope>
    <source>
        <strain evidence="14 15">SPSPC-11</strain>
    </source>
</reference>
<feature type="transmembrane region" description="Helical" evidence="11">
    <location>
        <begin position="99"/>
        <end position="119"/>
    </location>
</feature>
<sequence>MGHDQKDLHKFSVAGALVTLGIIFGDIGTSPLYVMSAVISTIEKNGGVANKDFIFGAVSAVFWTLTMQTTLKYVVITLRADNKGEGGIFSLYTLVRRRAKWLVVVAMIGGSMLLADGIITPPISVVSAIEGLRQINPDIKQTHILVLATLIITFIFFLQRFGTSFVGKSFGPIMLVWFSMLGILGIFQIVRYPEILKAINPYYAYQMLTQMPNGFWLLGAVFLCTTGAEALYSDLGHCGRGNVRVSWGFVKTMLLLNYFGQGAWLISLPKIKSGINPFYGIMPEWFVITGVIIATLAAIIASQALISGSFTLVSEAIRLNLFPKLKINYPSKFKGQLYIPSVNTILYLGCTGVVWFFKESAAMEAAYGLAVTTTMLMTTILLLYFLQLRRVPLWGIVIFVLIYASIELSFCFTNLIKFAHGGYVTFVIASAILFVMWVRSQAVEIKRRLTEYVKITDYLEQIKELSKDISVPKYATHLVFLSTMRSDDKVEQKIIYSILQKQPKRADIYWFVHIEVTDEPYTMEYRAKIIADNDLVKVEFRLGFRVEQKVSLFLRLVIQDMVRNGEIDVRSRYHSLKGRNVIGDFRFVILEEVLSSDNDLPFMEQFILNTDIAIKNWTASPEKWFGLDTSLVTIEKVPLVINPIRDITLTRVQ</sequence>
<gene>
    <name evidence="11" type="primary">kup</name>
    <name evidence="14" type="ORF">Rain11_0646</name>
</gene>
<feature type="transmembrane region" description="Helical" evidence="11">
    <location>
        <begin position="245"/>
        <end position="266"/>
    </location>
</feature>
<keyword evidence="10 11" id="KW-0472">Membrane</keyword>
<feature type="transmembrane region" description="Helical" evidence="11">
    <location>
        <begin position="53"/>
        <end position="78"/>
    </location>
</feature>
<dbReference type="PANTHER" id="PTHR30540">
    <property type="entry name" value="OSMOTIC STRESS POTASSIUM TRANSPORTER"/>
    <property type="match status" value="1"/>
</dbReference>
<keyword evidence="4 11" id="KW-0633">Potassium transport</keyword>
<feature type="transmembrane region" description="Helical" evidence="11">
    <location>
        <begin position="170"/>
        <end position="190"/>
    </location>
</feature>
<organism evidence="14 15">
    <name type="scientific">Raineya orbicola</name>
    <dbReference type="NCBI Taxonomy" id="2016530"/>
    <lineage>
        <taxon>Bacteria</taxon>
        <taxon>Pseudomonadati</taxon>
        <taxon>Bacteroidota</taxon>
        <taxon>Cytophagia</taxon>
        <taxon>Cytophagales</taxon>
        <taxon>Raineyaceae</taxon>
        <taxon>Raineya</taxon>
    </lineage>
</organism>
<evidence type="ECO:0000256" key="11">
    <source>
        <dbReference type="HAMAP-Rule" id="MF_01522"/>
    </source>
</evidence>
<dbReference type="Pfam" id="PF02705">
    <property type="entry name" value="K_trans"/>
    <property type="match status" value="1"/>
</dbReference>
<comment type="similarity">
    <text evidence="11">Belongs to the HAK/KUP transporter (TC 2.A.72) family.</text>
</comment>
<proteinExistence type="inferred from homology"/>
<protein>
    <recommendedName>
        <fullName evidence="11">Probable potassium transport system protein Kup</fullName>
    </recommendedName>
</protein>
<evidence type="ECO:0000256" key="5">
    <source>
        <dbReference type="ARBA" id="ARBA00022692"/>
    </source>
</evidence>
<dbReference type="RefSeq" id="WP_101357973.1">
    <property type="nucleotide sequence ID" value="NZ_NKXO01000008.1"/>
</dbReference>
<dbReference type="EMBL" id="NKXO01000008">
    <property type="protein sequence ID" value="PKQ70267.1"/>
    <property type="molecule type" value="Genomic_DNA"/>
</dbReference>
<evidence type="ECO:0000256" key="8">
    <source>
        <dbReference type="ARBA" id="ARBA00022989"/>
    </source>
</evidence>
<evidence type="ECO:0000259" key="12">
    <source>
        <dbReference type="Pfam" id="PF02705"/>
    </source>
</evidence>
<comment type="caution">
    <text evidence="14">The sequence shown here is derived from an EMBL/GenBank/DDBJ whole genome shotgun (WGS) entry which is preliminary data.</text>
</comment>
<feature type="transmembrane region" description="Helical" evidence="11">
    <location>
        <begin position="12"/>
        <end position="33"/>
    </location>
</feature>
<evidence type="ECO:0000256" key="4">
    <source>
        <dbReference type="ARBA" id="ARBA00022538"/>
    </source>
</evidence>
<dbReference type="HAMAP" id="MF_01522">
    <property type="entry name" value="Kup"/>
    <property type="match status" value="1"/>
</dbReference>
<feature type="transmembrane region" description="Helical" evidence="11">
    <location>
        <begin position="337"/>
        <end position="357"/>
    </location>
</feature>
<feature type="domain" description="K+ potassium transporter integral membrane" evidence="12">
    <location>
        <begin position="16"/>
        <end position="460"/>
    </location>
</feature>
<dbReference type="InterPro" id="IPR053951">
    <property type="entry name" value="K_trans_N"/>
</dbReference>
<keyword evidence="9 11" id="KW-0406">Ion transport</keyword>
<comment type="subcellular location">
    <subcellularLocation>
        <location evidence="11">Cell membrane</location>
        <topology evidence="11">Multi-pass membrane protein</topology>
    </subcellularLocation>
    <subcellularLocation>
        <location evidence="1">Membrane</location>
        <topology evidence="1">Multi-pass membrane protein</topology>
    </subcellularLocation>
</comment>
<dbReference type="GO" id="GO:0005886">
    <property type="term" value="C:plasma membrane"/>
    <property type="evidence" value="ECO:0007669"/>
    <property type="project" value="UniProtKB-SubCell"/>
</dbReference>